<dbReference type="EMBL" id="BGZK01002585">
    <property type="protein sequence ID" value="GBP95102.1"/>
    <property type="molecule type" value="Genomic_DNA"/>
</dbReference>
<sequence>MDSLISGRQARSVRSMPSGSPMRAALIRSASTSVRPSAVGCVYGLGASLPPSLSTNHQPGCSSTCGCACAATRAPARRGPLTRAALAAAVGCVGNLISGRQARSVRSTPSGSPMRAALIRSAFLFPTCDVEGVKNVYPAHPRARTRG</sequence>
<gene>
    <name evidence="2" type="ORF">EVAR_68966_1</name>
</gene>
<dbReference type="Proteomes" id="UP000299102">
    <property type="component" value="Unassembled WGS sequence"/>
</dbReference>
<accession>A0A4C2A5M7</accession>
<organism evidence="2 3">
    <name type="scientific">Eumeta variegata</name>
    <name type="common">Bagworm moth</name>
    <name type="synonym">Eumeta japonica</name>
    <dbReference type="NCBI Taxonomy" id="151549"/>
    <lineage>
        <taxon>Eukaryota</taxon>
        <taxon>Metazoa</taxon>
        <taxon>Ecdysozoa</taxon>
        <taxon>Arthropoda</taxon>
        <taxon>Hexapoda</taxon>
        <taxon>Insecta</taxon>
        <taxon>Pterygota</taxon>
        <taxon>Neoptera</taxon>
        <taxon>Endopterygota</taxon>
        <taxon>Lepidoptera</taxon>
        <taxon>Glossata</taxon>
        <taxon>Ditrysia</taxon>
        <taxon>Tineoidea</taxon>
        <taxon>Psychidae</taxon>
        <taxon>Oiketicinae</taxon>
        <taxon>Eumeta</taxon>
    </lineage>
</organism>
<proteinExistence type="predicted"/>
<dbReference type="AlphaFoldDB" id="A0A4C2A5M7"/>
<feature type="region of interest" description="Disordered" evidence="1">
    <location>
        <begin position="1"/>
        <end position="20"/>
    </location>
</feature>
<comment type="caution">
    <text evidence="2">The sequence shown here is derived from an EMBL/GenBank/DDBJ whole genome shotgun (WGS) entry which is preliminary data.</text>
</comment>
<evidence type="ECO:0000313" key="2">
    <source>
        <dbReference type="EMBL" id="GBP95102.1"/>
    </source>
</evidence>
<reference evidence="2 3" key="1">
    <citation type="journal article" date="2019" name="Commun. Biol.">
        <title>The bagworm genome reveals a unique fibroin gene that provides high tensile strength.</title>
        <authorList>
            <person name="Kono N."/>
            <person name="Nakamura H."/>
            <person name="Ohtoshi R."/>
            <person name="Tomita M."/>
            <person name="Numata K."/>
            <person name="Arakawa K."/>
        </authorList>
    </citation>
    <scope>NUCLEOTIDE SEQUENCE [LARGE SCALE GENOMIC DNA]</scope>
</reference>
<evidence type="ECO:0000313" key="3">
    <source>
        <dbReference type="Proteomes" id="UP000299102"/>
    </source>
</evidence>
<protein>
    <submittedName>
        <fullName evidence="2">Uncharacterized protein</fullName>
    </submittedName>
</protein>
<keyword evidence="3" id="KW-1185">Reference proteome</keyword>
<name>A0A4C2A5M7_EUMVA</name>
<evidence type="ECO:0000256" key="1">
    <source>
        <dbReference type="SAM" id="MobiDB-lite"/>
    </source>
</evidence>